<proteinExistence type="predicted"/>
<keyword evidence="3" id="KW-1185">Reference proteome</keyword>
<keyword evidence="1" id="KW-0472">Membrane</keyword>
<accession>A0A2G8SWQ4</accession>
<keyword evidence="1" id="KW-0812">Transmembrane</keyword>
<dbReference type="InterPro" id="IPR049641">
    <property type="entry name" value="THIVI_2564-like"/>
</dbReference>
<sequence length="63" mass="7013">MNVLISLIVYLVIFGLIWWLVSLLPLPAPVAQIVRVLFIILLILMVLSVFGIIPGGYLPKLNL</sequence>
<feature type="transmembrane region" description="Helical" evidence="1">
    <location>
        <begin position="33"/>
        <end position="58"/>
    </location>
</feature>
<dbReference type="NCBIfam" id="NF041949">
    <property type="entry name" value="THIVI_2564_fam"/>
    <property type="match status" value="1"/>
</dbReference>
<reference evidence="2 3" key="1">
    <citation type="submission" date="2017-10" db="EMBL/GenBank/DDBJ databases">
        <title>Massilia psychrophilum sp. nov., a novel purple-pigmented bacterium isolated from Tianshan glacier, Xinjiang Municipality, China.</title>
        <authorList>
            <person name="Wang H."/>
        </authorList>
    </citation>
    <scope>NUCLEOTIDE SEQUENCE [LARGE SCALE GENOMIC DNA]</scope>
    <source>
        <strain evidence="2 3">JCM 30813</strain>
    </source>
</reference>
<feature type="transmembrane region" description="Helical" evidence="1">
    <location>
        <begin position="7"/>
        <end position="27"/>
    </location>
</feature>
<evidence type="ECO:0000313" key="2">
    <source>
        <dbReference type="EMBL" id="PIL37908.1"/>
    </source>
</evidence>
<dbReference type="AlphaFoldDB" id="A0A2G8SWQ4"/>
<organism evidence="2 3">
    <name type="scientific">Massilia psychrophila</name>
    <dbReference type="NCBI Taxonomy" id="1603353"/>
    <lineage>
        <taxon>Bacteria</taxon>
        <taxon>Pseudomonadati</taxon>
        <taxon>Pseudomonadota</taxon>
        <taxon>Betaproteobacteria</taxon>
        <taxon>Burkholderiales</taxon>
        <taxon>Oxalobacteraceae</taxon>
        <taxon>Telluria group</taxon>
        <taxon>Massilia</taxon>
    </lineage>
</organism>
<gene>
    <name evidence="2" type="ORF">CR103_20850</name>
</gene>
<dbReference type="RefSeq" id="WP_099917840.1">
    <property type="nucleotide sequence ID" value="NZ_BMHS01000029.1"/>
</dbReference>
<name>A0A2G8SWQ4_9BURK</name>
<protein>
    <submittedName>
        <fullName evidence="2">Uncharacterized protein</fullName>
    </submittedName>
</protein>
<comment type="caution">
    <text evidence="2">The sequence shown here is derived from an EMBL/GenBank/DDBJ whole genome shotgun (WGS) entry which is preliminary data.</text>
</comment>
<dbReference type="EMBL" id="PDOB01000057">
    <property type="protein sequence ID" value="PIL37908.1"/>
    <property type="molecule type" value="Genomic_DNA"/>
</dbReference>
<keyword evidence="1" id="KW-1133">Transmembrane helix</keyword>
<dbReference type="Proteomes" id="UP000228593">
    <property type="component" value="Unassembled WGS sequence"/>
</dbReference>
<evidence type="ECO:0000313" key="3">
    <source>
        <dbReference type="Proteomes" id="UP000228593"/>
    </source>
</evidence>
<evidence type="ECO:0000256" key="1">
    <source>
        <dbReference type="SAM" id="Phobius"/>
    </source>
</evidence>